<dbReference type="AlphaFoldDB" id="A0AAW1HSU6"/>
<evidence type="ECO:0000313" key="1">
    <source>
        <dbReference type="EMBL" id="KAK9679483.1"/>
    </source>
</evidence>
<name>A0AAW1HSU6_POPJA</name>
<keyword evidence="2" id="KW-1185">Reference proteome</keyword>
<dbReference type="Gene3D" id="3.40.50.150">
    <property type="entry name" value="Vaccinia Virus protein VP39"/>
    <property type="match status" value="1"/>
</dbReference>
<dbReference type="PROSITE" id="PS00092">
    <property type="entry name" value="N6_MTASE"/>
    <property type="match status" value="1"/>
</dbReference>
<accession>A0AAW1HSU6</accession>
<proteinExistence type="predicted"/>
<sequence length="181" mass="20554">MGCLGSRIVGGNTEYGRVKSDFYPTPPEATEALLNFLNLPQGTRIWEPACGEGHMVRVFKDYGYTVFGTDIICGVDYLTAPLMECDWIITNPPFVLSQSFIEQSASHNKPFAMLLKSQYWHAKKRLELFNKNQPSQILPLTWRPDFLFGTRGSGSPLMDVMWCVWDGSHGQTVYRPLERPN</sequence>
<organism evidence="1 2">
    <name type="scientific">Popillia japonica</name>
    <name type="common">Japanese beetle</name>
    <dbReference type="NCBI Taxonomy" id="7064"/>
    <lineage>
        <taxon>Eukaryota</taxon>
        <taxon>Metazoa</taxon>
        <taxon>Ecdysozoa</taxon>
        <taxon>Arthropoda</taxon>
        <taxon>Hexapoda</taxon>
        <taxon>Insecta</taxon>
        <taxon>Pterygota</taxon>
        <taxon>Neoptera</taxon>
        <taxon>Endopterygota</taxon>
        <taxon>Coleoptera</taxon>
        <taxon>Polyphaga</taxon>
        <taxon>Scarabaeiformia</taxon>
        <taxon>Scarabaeidae</taxon>
        <taxon>Rutelinae</taxon>
        <taxon>Popillia</taxon>
    </lineage>
</organism>
<dbReference type="GO" id="GO:0008168">
    <property type="term" value="F:methyltransferase activity"/>
    <property type="evidence" value="ECO:0007669"/>
    <property type="project" value="InterPro"/>
</dbReference>
<dbReference type="SUPFAM" id="SSF53335">
    <property type="entry name" value="S-adenosyl-L-methionine-dependent methyltransferases"/>
    <property type="match status" value="1"/>
</dbReference>
<dbReference type="PRINTS" id="PR00507">
    <property type="entry name" value="N12N6MTFRASE"/>
</dbReference>
<reference evidence="1 2" key="1">
    <citation type="journal article" date="2024" name="BMC Genomics">
        <title>De novo assembly and annotation of Popillia japonica's genome with initial clues to its potential as an invasive pest.</title>
        <authorList>
            <person name="Cucini C."/>
            <person name="Boschi S."/>
            <person name="Funari R."/>
            <person name="Cardaioli E."/>
            <person name="Iannotti N."/>
            <person name="Marturano G."/>
            <person name="Paoli F."/>
            <person name="Bruttini M."/>
            <person name="Carapelli A."/>
            <person name="Frati F."/>
            <person name="Nardi F."/>
        </authorList>
    </citation>
    <scope>NUCLEOTIDE SEQUENCE [LARGE SCALE GENOMIC DNA]</scope>
    <source>
        <strain evidence="1">DMR45628</strain>
    </source>
</reference>
<dbReference type="GO" id="GO:0032259">
    <property type="term" value="P:methylation"/>
    <property type="evidence" value="ECO:0007669"/>
    <property type="project" value="InterPro"/>
</dbReference>
<dbReference type="Proteomes" id="UP001458880">
    <property type="component" value="Unassembled WGS sequence"/>
</dbReference>
<comment type="caution">
    <text evidence="1">The sequence shown here is derived from an EMBL/GenBank/DDBJ whole genome shotgun (WGS) entry which is preliminary data.</text>
</comment>
<dbReference type="InterPro" id="IPR002052">
    <property type="entry name" value="DNA_methylase_N6_adenine_CS"/>
</dbReference>
<gene>
    <name evidence="1" type="ORF">QE152_g39964</name>
</gene>
<protein>
    <submittedName>
        <fullName evidence="1">Uncharacterized protein</fullName>
    </submittedName>
</protein>
<evidence type="ECO:0000313" key="2">
    <source>
        <dbReference type="Proteomes" id="UP001458880"/>
    </source>
</evidence>
<dbReference type="GO" id="GO:0003676">
    <property type="term" value="F:nucleic acid binding"/>
    <property type="evidence" value="ECO:0007669"/>
    <property type="project" value="InterPro"/>
</dbReference>
<dbReference type="EMBL" id="JASPKY010001015">
    <property type="protein sequence ID" value="KAK9679483.1"/>
    <property type="molecule type" value="Genomic_DNA"/>
</dbReference>
<dbReference type="InterPro" id="IPR029063">
    <property type="entry name" value="SAM-dependent_MTases_sf"/>
</dbReference>